<feature type="coiled-coil region" evidence="1">
    <location>
        <begin position="428"/>
        <end position="481"/>
    </location>
</feature>
<feature type="coiled-coil region" evidence="1">
    <location>
        <begin position="225"/>
        <end position="316"/>
    </location>
</feature>
<proteinExistence type="predicted"/>
<dbReference type="PANTHER" id="PTHR31432:SF0">
    <property type="entry name" value="INTRAFLAGELLAR TRANSPORT PROTEIN 74 HOMOLOG"/>
    <property type="match status" value="1"/>
</dbReference>
<dbReference type="InterPro" id="IPR029602">
    <property type="entry name" value="IFT74"/>
</dbReference>
<dbReference type="GO" id="GO:0005929">
    <property type="term" value="C:cilium"/>
    <property type="evidence" value="ECO:0007669"/>
    <property type="project" value="TreeGrafter"/>
</dbReference>
<dbReference type="Proteomes" id="UP000316079">
    <property type="component" value="Unassembled WGS sequence"/>
</dbReference>
<dbReference type="EMBL" id="SRMA01026079">
    <property type="protein sequence ID" value="TRY87952.1"/>
    <property type="molecule type" value="Genomic_DNA"/>
</dbReference>
<evidence type="ECO:0000256" key="1">
    <source>
        <dbReference type="SAM" id="Coils"/>
    </source>
</evidence>
<feature type="region of interest" description="Disordered" evidence="2">
    <location>
        <begin position="11"/>
        <end position="51"/>
    </location>
</feature>
<dbReference type="GO" id="GO:0030992">
    <property type="term" value="C:intraciliary transport particle B"/>
    <property type="evidence" value="ECO:0007669"/>
    <property type="project" value="InterPro"/>
</dbReference>
<evidence type="ECO:0000313" key="4">
    <source>
        <dbReference type="Proteomes" id="UP000316079"/>
    </source>
</evidence>
<name>A0A553QDF2_9TELE</name>
<gene>
    <name evidence="3" type="ORF">DNTS_005236</name>
</gene>
<keyword evidence="4" id="KW-1185">Reference proteome</keyword>
<reference evidence="3 4" key="1">
    <citation type="journal article" date="2019" name="Sci. Data">
        <title>Hybrid genome assembly and annotation of Danionella translucida.</title>
        <authorList>
            <person name="Kadobianskyi M."/>
            <person name="Schulze L."/>
            <person name="Schuelke M."/>
            <person name="Judkewitz B."/>
        </authorList>
    </citation>
    <scope>NUCLEOTIDE SEQUENCE [LARGE SCALE GENOMIC DNA]</scope>
    <source>
        <strain evidence="3 4">Bolton</strain>
    </source>
</reference>
<protein>
    <submittedName>
        <fullName evidence="3">Uncharacterized protein</fullName>
    </submittedName>
</protein>
<accession>A0A553QDF2</accession>
<sequence length="847" mass="95895">MNIYGVGCPTSAGCGPSEMSQRMSSGRPVSRGSRPPPTAIRGSTALSPGGSSMGVLSAQIRVADRPVTQQGLSGIKTSTRGPQRQVLDKSYYLGLLRSKVSELSMESSKLQKDVDAFNQENSVYLNYEKRAELLAGEIKDLQGQLADYNTLVDKLNTHTEMEEVLSDIITLKAQNDREAQSIDVIFTRRREKEAQMEAVQSAVLQQKEAALNIIREMNPDDQNTHSLLKNRNEQLIQELETQQEELNALLRRKEMLEGDLLQSQGKQESVVLHEKLLELQNHREELKREEESTGSREKLLTQVKENNQEISSLETQYVTDPRSPRHDSIIQSLSLLRHRAAPIVSPGGDLGTSSERGAFGERMVEASIIYERTGSQTNQSQEHWSAAGFGSVRFRRGDGEYVKPGETLEAPKGQSRCSDPGISCVCRLSELREKISVLNEELRQMDSEEQHGERTLKYKELQKKEQEIDVFLEAFEESKAQDLQLIRDTQSSITALLEHCSRVPHSPEENRGPTLLACLTPFSSQELQIMQDDLNFKENEMQKSQSTARGLSSGLLQPTSFNSRILSSISPGCPREPKRFSVRSSGAQVFLDAEVIDVGLGNLLPLSRFSHIHRVLLQRCHKRPSDDVWLPPEAGSSSLEPLPESERLQQDLLKVDQLEGKVTTELQTLREDLRKMREDLETYRDLEALRTAAEQRRKAQSFVVSSASTSDHQLSESVKTNVLHSFRPNLICRCTRLGWGSEAQELFVFPQKLQEELLSLAQRKHMFKKMLQKLSDENELLRSQLQENEVHVELSNMERKWQHHEQNNHLMKEFIASRAAESDYQPLVKSVQKQLQEFNRILQGARV</sequence>
<evidence type="ECO:0000256" key="2">
    <source>
        <dbReference type="SAM" id="MobiDB-lite"/>
    </source>
</evidence>
<keyword evidence="1" id="KW-0175">Coiled coil</keyword>
<feature type="compositionally biased region" description="Low complexity" evidence="2">
    <location>
        <begin position="22"/>
        <end position="33"/>
    </location>
</feature>
<dbReference type="STRING" id="623744.A0A553QDF2"/>
<dbReference type="PANTHER" id="PTHR31432">
    <property type="entry name" value="INTRAFLAGELLAR TRANSPORT PROTEIN 74 HOMOLOG"/>
    <property type="match status" value="1"/>
</dbReference>
<organism evidence="3 4">
    <name type="scientific">Danionella cerebrum</name>
    <dbReference type="NCBI Taxonomy" id="2873325"/>
    <lineage>
        <taxon>Eukaryota</taxon>
        <taxon>Metazoa</taxon>
        <taxon>Chordata</taxon>
        <taxon>Craniata</taxon>
        <taxon>Vertebrata</taxon>
        <taxon>Euteleostomi</taxon>
        <taxon>Actinopterygii</taxon>
        <taxon>Neopterygii</taxon>
        <taxon>Teleostei</taxon>
        <taxon>Ostariophysi</taxon>
        <taxon>Cypriniformes</taxon>
        <taxon>Danionidae</taxon>
        <taxon>Danioninae</taxon>
        <taxon>Danionella</taxon>
    </lineage>
</organism>
<dbReference type="GO" id="GO:0035735">
    <property type="term" value="P:intraciliary transport involved in cilium assembly"/>
    <property type="evidence" value="ECO:0007669"/>
    <property type="project" value="TreeGrafter"/>
</dbReference>
<dbReference type="AlphaFoldDB" id="A0A553QDF2"/>
<evidence type="ECO:0000313" key="3">
    <source>
        <dbReference type="EMBL" id="TRY87952.1"/>
    </source>
</evidence>
<dbReference type="GO" id="GO:0048487">
    <property type="term" value="F:beta-tubulin binding"/>
    <property type="evidence" value="ECO:0007669"/>
    <property type="project" value="InterPro"/>
</dbReference>
<dbReference type="OrthoDB" id="8958836at2759"/>
<feature type="coiled-coil region" evidence="1">
    <location>
        <begin position="100"/>
        <end position="158"/>
    </location>
</feature>
<comment type="caution">
    <text evidence="3">The sequence shown here is derived from an EMBL/GenBank/DDBJ whole genome shotgun (WGS) entry which is preliminary data.</text>
</comment>